<dbReference type="InterPro" id="IPR043502">
    <property type="entry name" value="DNA/RNA_pol_sf"/>
</dbReference>
<name>A0A6H5IPE8_9HYME</name>
<feature type="domain" description="Reverse transcriptase" evidence="1">
    <location>
        <begin position="1"/>
        <end position="127"/>
    </location>
</feature>
<proteinExistence type="predicted"/>
<dbReference type="InterPro" id="IPR000477">
    <property type="entry name" value="RT_dom"/>
</dbReference>
<dbReference type="OrthoDB" id="7700848at2759"/>
<gene>
    <name evidence="2" type="ORF">TBRA_LOCUS10404</name>
</gene>
<accession>A0A6H5IPE8</accession>
<dbReference type="Pfam" id="PF00078">
    <property type="entry name" value="RVT_1"/>
    <property type="match status" value="1"/>
</dbReference>
<evidence type="ECO:0000259" key="1">
    <source>
        <dbReference type="PROSITE" id="PS50878"/>
    </source>
</evidence>
<dbReference type="PANTHER" id="PTHR19446">
    <property type="entry name" value="REVERSE TRANSCRIPTASES"/>
    <property type="match status" value="1"/>
</dbReference>
<dbReference type="AlphaFoldDB" id="A0A6H5IPE8"/>
<reference evidence="2 3" key="1">
    <citation type="submission" date="2020-02" db="EMBL/GenBank/DDBJ databases">
        <authorList>
            <person name="Ferguson B K."/>
        </authorList>
    </citation>
    <scope>NUCLEOTIDE SEQUENCE [LARGE SCALE GENOMIC DNA]</scope>
</reference>
<dbReference type="GO" id="GO:0071897">
    <property type="term" value="P:DNA biosynthetic process"/>
    <property type="evidence" value="ECO:0007669"/>
    <property type="project" value="UniProtKB-ARBA"/>
</dbReference>
<dbReference type="Proteomes" id="UP000479190">
    <property type="component" value="Unassembled WGS sequence"/>
</dbReference>
<dbReference type="SUPFAM" id="SSF56672">
    <property type="entry name" value="DNA/RNA polymerases"/>
    <property type="match status" value="1"/>
</dbReference>
<evidence type="ECO:0000313" key="3">
    <source>
        <dbReference type="Proteomes" id="UP000479190"/>
    </source>
</evidence>
<keyword evidence="3" id="KW-1185">Reference proteome</keyword>
<dbReference type="PROSITE" id="PS50878">
    <property type="entry name" value="RT_POL"/>
    <property type="match status" value="1"/>
</dbReference>
<sequence length="127" mass="14097">MRSAGSLHRETRRPLGATVWLPERAITIDAIEDVISTARNAVAGRTWFRGTKKYCAVVSLDVRNAFNSAQWDNILAALRRLLVPDYLLRIITSYFSARELDYTTDDGPESYEVTAGVPQGSVLGPIL</sequence>
<organism evidence="2 3">
    <name type="scientific">Trichogramma brassicae</name>
    <dbReference type="NCBI Taxonomy" id="86971"/>
    <lineage>
        <taxon>Eukaryota</taxon>
        <taxon>Metazoa</taxon>
        <taxon>Ecdysozoa</taxon>
        <taxon>Arthropoda</taxon>
        <taxon>Hexapoda</taxon>
        <taxon>Insecta</taxon>
        <taxon>Pterygota</taxon>
        <taxon>Neoptera</taxon>
        <taxon>Endopterygota</taxon>
        <taxon>Hymenoptera</taxon>
        <taxon>Apocrita</taxon>
        <taxon>Proctotrupomorpha</taxon>
        <taxon>Chalcidoidea</taxon>
        <taxon>Trichogrammatidae</taxon>
        <taxon>Trichogramma</taxon>
    </lineage>
</organism>
<dbReference type="EMBL" id="CADCXV010000918">
    <property type="protein sequence ID" value="CAB0038630.1"/>
    <property type="molecule type" value="Genomic_DNA"/>
</dbReference>
<evidence type="ECO:0000313" key="2">
    <source>
        <dbReference type="EMBL" id="CAB0038630.1"/>
    </source>
</evidence>
<protein>
    <recommendedName>
        <fullName evidence="1">Reverse transcriptase domain-containing protein</fullName>
    </recommendedName>
</protein>